<name>A0A183N062_9TREM</name>
<accession>A0A183N062</accession>
<dbReference type="EMBL" id="UZAI01018818">
    <property type="protein sequence ID" value="VDP40429.1"/>
    <property type="molecule type" value="Genomic_DNA"/>
</dbReference>
<keyword evidence="2" id="KW-1185">Reference proteome</keyword>
<organism evidence="1 2">
    <name type="scientific">Schistosoma margrebowiei</name>
    <dbReference type="NCBI Taxonomy" id="48269"/>
    <lineage>
        <taxon>Eukaryota</taxon>
        <taxon>Metazoa</taxon>
        <taxon>Spiralia</taxon>
        <taxon>Lophotrochozoa</taxon>
        <taxon>Platyhelminthes</taxon>
        <taxon>Trematoda</taxon>
        <taxon>Digenea</taxon>
        <taxon>Strigeidida</taxon>
        <taxon>Schistosomatoidea</taxon>
        <taxon>Schistosomatidae</taxon>
        <taxon>Schistosoma</taxon>
    </lineage>
</organism>
<evidence type="ECO:0000313" key="1">
    <source>
        <dbReference type="EMBL" id="VDP40429.1"/>
    </source>
</evidence>
<gene>
    <name evidence="1" type="ORF">SMRZ_LOCUS21687</name>
</gene>
<dbReference type="AlphaFoldDB" id="A0A183N062"/>
<reference evidence="1 2" key="1">
    <citation type="submission" date="2018-11" db="EMBL/GenBank/DDBJ databases">
        <authorList>
            <consortium name="Pathogen Informatics"/>
        </authorList>
    </citation>
    <scope>NUCLEOTIDE SEQUENCE [LARGE SCALE GENOMIC DNA]</scope>
    <source>
        <strain evidence="1 2">Zambia</strain>
    </source>
</reference>
<protein>
    <submittedName>
        <fullName evidence="1">Uncharacterized protein</fullName>
    </submittedName>
</protein>
<proteinExistence type="predicted"/>
<dbReference type="Proteomes" id="UP000277204">
    <property type="component" value="Unassembled WGS sequence"/>
</dbReference>
<sequence>MKVSTSEEKHGIQWTAQNQLNDLDFADDLARRSHKHKQMKMKATIVAGATASVGLNIHKEQSKILKYNTESSNPITIEAC</sequence>
<evidence type="ECO:0000313" key="2">
    <source>
        <dbReference type="Proteomes" id="UP000277204"/>
    </source>
</evidence>